<reference evidence="2 3" key="1">
    <citation type="submission" date="2018-11" db="EMBL/GenBank/DDBJ databases">
        <authorList>
            <person name="Criscuolo A."/>
        </authorList>
    </citation>
    <scope>NUCLEOTIDE SEQUENCE [LARGE SCALE GENOMIC DNA]</scope>
    <source>
        <strain evidence="2">ACIP111625</strain>
    </source>
</reference>
<proteinExistence type="predicted"/>
<name>A0A3P5XED2_9RHOB</name>
<keyword evidence="1" id="KW-0732">Signal</keyword>
<dbReference type="Proteomes" id="UP000277498">
    <property type="component" value="Unassembled WGS sequence"/>
</dbReference>
<feature type="signal peptide" evidence="1">
    <location>
        <begin position="1"/>
        <end position="21"/>
    </location>
</feature>
<dbReference type="EMBL" id="UXAW01000106">
    <property type="protein sequence ID" value="VDC33143.1"/>
    <property type="molecule type" value="Genomic_DNA"/>
</dbReference>
<gene>
    <name evidence="2" type="ORF">XINFAN_03651</name>
</gene>
<dbReference type="AlphaFoldDB" id="A0A3P5XED2"/>
<dbReference type="RefSeq" id="WP_124088340.1">
    <property type="nucleotide sequence ID" value="NZ_UXAW01000106.1"/>
</dbReference>
<organism evidence="2 3">
    <name type="scientific">Pseudogemmobacter humi</name>
    <dbReference type="NCBI Taxonomy" id="2483812"/>
    <lineage>
        <taxon>Bacteria</taxon>
        <taxon>Pseudomonadati</taxon>
        <taxon>Pseudomonadota</taxon>
        <taxon>Alphaproteobacteria</taxon>
        <taxon>Rhodobacterales</taxon>
        <taxon>Paracoccaceae</taxon>
        <taxon>Pseudogemmobacter</taxon>
    </lineage>
</organism>
<evidence type="ECO:0000256" key="1">
    <source>
        <dbReference type="SAM" id="SignalP"/>
    </source>
</evidence>
<feature type="chain" id="PRO_5018249625" evidence="1">
    <location>
        <begin position="22"/>
        <end position="144"/>
    </location>
</feature>
<protein>
    <submittedName>
        <fullName evidence="2">Uncharacterized protein</fullName>
    </submittedName>
</protein>
<dbReference type="OrthoDB" id="7304934at2"/>
<evidence type="ECO:0000313" key="2">
    <source>
        <dbReference type="EMBL" id="VDC33143.1"/>
    </source>
</evidence>
<keyword evidence="3" id="KW-1185">Reference proteome</keyword>
<sequence length="144" mass="15956">MRAFLPALCTALALTAAPALAQDSRPQPGPGSDPALSAAEFDALTRGRTMDTHDAEIGLYGVETFLPGQRVIWRDADRCMHGSWEQVGEQICFLYEDKPDRPVCWTYHDRGGWIMGWFEGRRDTVPIMLYPAQGPISCEGWLGA</sequence>
<accession>A0A3P5XED2</accession>
<evidence type="ECO:0000313" key="3">
    <source>
        <dbReference type="Proteomes" id="UP000277498"/>
    </source>
</evidence>